<dbReference type="KEGG" id="plad:PPGU16_59760"/>
<feature type="domain" description="ABC transmembrane type-1" evidence="8">
    <location>
        <begin position="70"/>
        <end position="281"/>
    </location>
</feature>
<dbReference type="GO" id="GO:0005886">
    <property type="term" value="C:plasma membrane"/>
    <property type="evidence" value="ECO:0007669"/>
    <property type="project" value="UniProtKB-SubCell"/>
</dbReference>
<reference evidence="9 10" key="1">
    <citation type="journal article" date="2020" name="Genes (Basel)">
        <title>Genomic Comparison of Insect Gut Symbionts from Divergent Burkholderia Subclades.</title>
        <authorList>
            <person name="Takeshita K."/>
            <person name="Kikuchi Y."/>
        </authorList>
    </citation>
    <scope>NUCLEOTIDE SEQUENCE [LARGE SCALE GENOMIC DNA]</scope>
    <source>
        <strain evidence="9 10">PGU16</strain>
        <plasmid evidence="9 10">PPGU16_p1</plasmid>
    </source>
</reference>
<protein>
    <recommendedName>
        <fullName evidence="8">ABC transmembrane type-1 domain-containing protein</fullName>
    </recommendedName>
</protein>
<keyword evidence="4 7" id="KW-0812">Transmembrane</keyword>
<feature type="transmembrane region" description="Helical" evidence="7">
    <location>
        <begin position="208"/>
        <end position="228"/>
    </location>
</feature>
<dbReference type="PANTHER" id="PTHR30193:SF41">
    <property type="entry name" value="DIACETYLCHITOBIOSE UPTAKE SYSTEM PERMEASE PROTEIN NGCF"/>
    <property type="match status" value="1"/>
</dbReference>
<evidence type="ECO:0000256" key="4">
    <source>
        <dbReference type="ARBA" id="ARBA00022692"/>
    </source>
</evidence>
<evidence type="ECO:0000256" key="7">
    <source>
        <dbReference type="RuleBase" id="RU363032"/>
    </source>
</evidence>
<keyword evidence="2 7" id="KW-0813">Transport</keyword>
<evidence type="ECO:0000313" key="10">
    <source>
        <dbReference type="Proteomes" id="UP000510888"/>
    </source>
</evidence>
<geneLocation type="plasmid" evidence="9 10">
    <name>PPGU16_p1</name>
</geneLocation>
<keyword evidence="10" id="KW-1185">Reference proteome</keyword>
<accession>A0A7I8BX09</accession>
<keyword evidence="3" id="KW-1003">Cell membrane</keyword>
<gene>
    <name evidence="9" type="ORF">PPGU16_59760</name>
</gene>
<evidence type="ECO:0000256" key="1">
    <source>
        <dbReference type="ARBA" id="ARBA00004651"/>
    </source>
</evidence>
<organism evidence="9 10">
    <name type="scientific">Paraburkholderia largidicola</name>
    <dbReference type="NCBI Taxonomy" id="3014751"/>
    <lineage>
        <taxon>Bacteria</taxon>
        <taxon>Pseudomonadati</taxon>
        <taxon>Pseudomonadota</taxon>
        <taxon>Betaproteobacteria</taxon>
        <taxon>Burkholderiales</taxon>
        <taxon>Burkholderiaceae</taxon>
        <taxon>Paraburkholderia</taxon>
    </lineage>
</organism>
<dbReference type="EMBL" id="AP023176">
    <property type="protein sequence ID" value="BCF92909.1"/>
    <property type="molecule type" value="Genomic_DNA"/>
</dbReference>
<sequence>MGSRLRDREAFTAWLMILPSLIGLIVFYLVPAVRAMSISMSSWNLMSAPQDVGLDNYRAMLADGEFWRALELSAYYVLFNIPLQTATGLLLAVLMDRLCRAIALRAIVLLPFLLSNVLVALLWMWLLDPTLGWVNVMLQSVGLTTQTFFSSPVEALATVAAVNTWRYTGMISLLFLAGMQRIPRSILEAAILDGAGEWQLFCRITLPLLRPVMLFVLVTSITGAFQIFDTIAVATNGGPAGSTRVIVYYIYENAFKFHKMGYACAMSMALLFIMALYTAIQMRVFRANESDLAIFNFDLGVVDHAITAPSKTARRVGLGRILAWCLLAALIAVTLIPFWIVVRTALTRPDDLYASTGAWLPPVLTLENFRRALGYVSDDVALAAGGSGSDVNFLRSLLNSMIFSGLVVAGQVVFSAMAAYAFARLRFRGRKLLFALFLVSLMLPNIVLFIPNFILVKELGWLNTYAGMVAPFLLVWAFAIFFLRQTFLSIPRELEEAARLDGASYWTIFWRVVVPVSVPPITAVAILSGVNAWNEFFWPFLVASADDMQVLTVALQAFKSQAPQGAPDWSGLMAAACLAILPSFALLLFFGRFVVQSVQSPRKK</sequence>
<dbReference type="AlphaFoldDB" id="A0A7I8BX09"/>
<dbReference type="SUPFAM" id="SSF161098">
    <property type="entry name" value="MetI-like"/>
    <property type="match status" value="2"/>
</dbReference>
<evidence type="ECO:0000259" key="8">
    <source>
        <dbReference type="PROSITE" id="PS50928"/>
    </source>
</evidence>
<feature type="transmembrane region" description="Helical" evidence="7">
    <location>
        <begin position="321"/>
        <end position="342"/>
    </location>
</feature>
<feature type="transmembrane region" description="Helical" evidence="7">
    <location>
        <begin position="74"/>
        <end position="94"/>
    </location>
</feature>
<dbReference type="GO" id="GO:0055085">
    <property type="term" value="P:transmembrane transport"/>
    <property type="evidence" value="ECO:0007669"/>
    <property type="project" value="InterPro"/>
</dbReference>
<keyword evidence="6 7" id="KW-0472">Membrane</keyword>
<evidence type="ECO:0000256" key="3">
    <source>
        <dbReference type="ARBA" id="ARBA00022475"/>
    </source>
</evidence>
<evidence type="ECO:0000256" key="2">
    <source>
        <dbReference type="ARBA" id="ARBA00022448"/>
    </source>
</evidence>
<feature type="transmembrane region" description="Helical" evidence="7">
    <location>
        <begin position="434"/>
        <end position="456"/>
    </location>
</feature>
<feature type="domain" description="ABC transmembrane type-1" evidence="8">
    <location>
        <begin position="397"/>
        <end position="590"/>
    </location>
</feature>
<proteinExistence type="inferred from homology"/>
<evidence type="ECO:0000256" key="6">
    <source>
        <dbReference type="ARBA" id="ARBA00023136"/>
    </source>
</evidence>
<name>A0A7I8BX09_9BURK</name>
<feature type="transmembrane region" description="Helical" evidence="7">
    <location>
        <begin position="462"/>
        <end position="483"/>
    </location>
</feature>
<feature type="transmembrane region" description="Helical" evidence="7">
    <location>
        <begin position="572"/>
        <end position="595"/>
    </location>
</feature>
<feature type="transmembrane region" description="Helical" evidence="7">
    <location>
        <begin position="106"/>
        <end position="126"/>
    </location>
</feature>
<dbReference type="InterPro" id="IPR051393">
    <property type="entry name" value="ABC_transporter_permease"/>
</dbReference>
<dbReference type="InterPro" id="IPR000515">
    <property type="entry name" value="MetI-like"/>
</dbReference>
<comment type="subcellular location">
    <subcellularLocation>
        <location evidence="1 7">Cell membrane</location>
        <topology evidence="1 7">Multi-pass membrane protein</topology>
    </subcellularLocation>
</comment>
<keyword evidence="5 7" id="KW-1133">Transmembrane helix</keyword>
<dbReference type="Gene3D" id="1.10.3720.10">
    <property type="entry name" value="MetI-like"/>
    <property type="match status" value="2"/>
</dbReference>
<feature type="transmembrane region" description="Helical" evidence="7">
    <location>
        <begin position="401"/>
        <end position="422"/>
    </location>
</feature>
<comment type="similarity">
    <text evidence="7">Belongs to the binding-protein-dependent transport system permease family.</text>
</comment>
<feature type="transmembrane region" description="Helical" evidence="7">
    <location>
        <begin position="508"/>
        <end position="530"/>
    </location>
</feature>
<dbReference type="InterPro" id="IPR035906">
    <property type="entry name" value="MetI-like_sf"/>
</dbReference>
<feature type="transmembrane region" description="Helical" evidence="7">
    <location>
        <begin position="155"/>
        <end position="177"/>
    </location>
</feature>
<feature type="transmembrane region" description="Helical" evidence="7">
    <location>
        <begin position="260"/>
        <end position="280"/>
    </location>
</feature>
<dbReference type="PANTHER" id="PTHR30193">
    <property type="entry name" value="ABC TRANSPORTER PERMEASE PROTEIN"/>
    <property type="match status" value="1"/>
</dbReference>
<dbReference type="Pfam" id="PF00528">
    <property type="entry name" value="BPD_transp_1"/>
    <property type="match status" value="2"/>
</dbReference>
<feature type="transmembrane region" description="Helical" evidence="7">
    <location>
        <begin position="12"/>
        <end position="30"/>
    </location>
</feature>
<dbReference type="CDD" id="cd06261">
    <property type="entry name" value="TM_PBP2"/>
    <property type="match status" value="2"/>
</dbReference>
<keyword evidence="9" id="KW-0614">Plasmid</keyword>
<evidence type="ECO:0000313" key="9">
    <source>
        <dbReference type="EMBL" id="BCF92909.1"/>
    </source>
</evidence>
<evidence type="ECO:0000256" key="5">
    <source>
        <dbReference type="ARBA" id="ARBA00022989"/>
    </source>
</evidence>
<dbReference type="Proteomes" id="UP000510888">
    <property type="component" value="Plasmid PPGU16_p1"/>
</dbReference>
<dbReference type="PROSITE" id="PS50928">
    <property type="entry name" value="ABC_TM1"/>
    <property type="match status" value="2"/>
</dbReference>